<evidence type="ECO:0000313" key="2">
    <source>
        <dbReference type="EMBL" id="QFZ16451.1"/>
    </source>
</evidence>
<dbReference type="Proteomes" id="UP000325787">
    <property type="component" value="Chromosome"/>
</dbReference>
<dbReference type="KEGG" id="ssyi:EKG83_02330"/>
<dbReference type="PANTHER" id="PTHR39338">
    <property type="entry name" value="BLL5662 PROTEIN-RELATED"/>
    <property type="match status" value="1"/>
</dbReference>
<protein>
    <submittedName>
        <fullName evidence="2">VWA domain-containing protein</fullName>
    </submittedName>
</protein>
<dbReference type="InterPro" id="IPR008912">
    <property type="entry name" value="Uncharacterised_CoxE"/>
</dbReference>
<dbReference type="SUPFAM" id="SSF53300">
    <property type="entry name" value="vWA-like"/>
    <property type="match status" value="1"/>
</dbReference>
<dbReference type="InterPro" id="IPR011195">
    <property type="entry name" value="UCP010256"/>
</dbReference>
<dbReference type="PANTHER" id="PTHR39338:SF6">
    <property type="entry name" value="BLL5662 PROTEIN"/>
    <property type="match status" value="1"/>
</dbReference>
<proteinExistence type="predicted"/>
<dbReference type="Gene3D" id="3.40.50.410">
    <property type="entry name" value="von Willebrand factor, type A domain"/>
    <property type="match status" value="1"/>
</dbReference>
<dbReference type="AlphaFoldDB" id="A0A5Q0GRD5"/>
<feature type="domain" description="VWFA" evidence="1">
    <location>
        <begin position="188"/>
        <end position="352"/>
    </location>
</feature>
<dbReference type="RefSeq" id="WP_033432295.1">
    <property type="nucleotide sequence ID" value="NZ_CP034550.1"/>
</dbReference>
<dbReference type="OrthoDB" id="9790469at2"/>
<reference evidence="3" key="1">
    <citation type="journal article" date="2021" name="Curr. Microbiol.">
        <title>Complete genome of nocamycin-producing strain Saccharothrix syringae NRRL B-16468 reveals the biosynthetic potential for secondary metabolites.</title>
        <authorList>
            <person name="Mo X."/>
            <person name="Yang S."/>
        </authorList>
    </citation>
    <scope>NUCLEOTIDE SEQUENCE [LARGE SCALE GENOMIC DNA]</scope>
    <source>
        <strain evidence="3">ATCC 51364 / DSM 43886 / JCM 6844 / KCTC 9398 / NBRC 14523 / NRRL B-16468 / INA 2240</strain>
    </source>
</reference>
<evidence type="ECO:0000313" key="3">
    <source>
        <dbReference type="Proteomes" id="UP000325787"/>
    </source>
</evidence>
<keyword evidence="3" id="KW-1185">Reference proteome</keyword>
<evidence type="ECO:0000259" key="1">
    <source>
        <dbReference type="SMART" id="SM00327"/>
    </source>
</evidence>
<dbReference type="InterPro" id="IPR002035">
    <property type="entry name" value="VWF_A"/>
</dbReference>
<dbReference type="EMBL" id="CP034550">
    <property type="protein sequence ID" value="QFZ16451.1"/>
    <property type="molecule type" value="Genomic_DNA"/>
</dbReference>
<name>A0A5Q0GRD5_SACSY</name>
<gene>
    <name evidence="2" type="ORF">EKG83_02330</name>
</gene>
<dbReference type="SMART" id="SM00327">
    <property type="entry name" value="VWA"/>
    <property type="match status" value="1"/>
</dbReference>
<organism evidence="2 3">
    <name type="scientific">Saccharothrix syringae</name>
    <name type="common">Nocardiopsis syringae</name>
    <dbReference type="NCBI Taxonomy" id="103733"/>
    <lineage>
        <taxon>Bacteria</taxon>
        <taxon>Bacillati</taxon>
        <taxon>Actinomycetota</taxon>
        <taxon>Actinomycetes</taxon>
        <taxon>Pseudonocardiales</taxon>
        <taxon>Pseudonocardiaceae</taxon>
        <taxon>Saccharothrix</taxon>
    </lineage>
</organism>
<dbReference type="InterPro" id="IPR036465">
    <property type="entry name" value="vWFA_dom_sf"/>
</dbReference>
<sequence>MTGAGALTGLVGFAHALRHAGVACGPERVHAFVRALDHLDLARADHVYWAGRLALCAEPGDLPRYDAAFTAWFGDGDRPAPPRGRAPRPGRLAALVDGTGRPGPAPDLRVAASDVEVLRRKDIADLTPAERRHLRELLATLRPVPPRRRAHRRRPARTGRLDARRTLRGMLATGEPVRLARHRRTHRPRRVVLLIDVSGSMKPYADALLRFAHVVARAVPVEVCTLGTRLTRVTRQLRRRDPGQALAAAARAVPDHEGGTRLGETLKAFLDRWGQRGAARGAVVVICSDGWERGDPALLAAQLARLRRLAHRVLWVNPHAGHDGYRPVQSGIAAALPHLDRLLAGHSLETLHALLEEVRLA</sequence>
<dbReference type="PIRSF" id="PIRSF010256">
    <property type="entry name" value="CoxE_vWa"/>
    <property type="match status" value="1"/>
</dbReference>
<accession>A0A5Q0GRD5</accession>
<dbReference type="CDD" id="cd00198">
    <property type="entry name" value="vWFA"/>
    <property type="match status" value="1"/>
</dbReference>
<dbReference type="Pfam" id="PF05762">
    <property type="entry name" value="VWA_CoxE"/>
    <property type="match status" value="1"/>
</dbReference>